<dbReference type="HOGENOM" id="CLU_1832484_0_0_11"/>
<dbReference type="Gene3D" id="3.10.450.50">
    <property type="match status" value="1"/>
</dbReference>
<evidence type="ECO:0000313" key="3">
    <source>
        <dbReference type="Proteomes" id="UP000027178"/>
    </source>
</evidence>
<keyword evidence="3" id="KW-1185">Reference proteome</keyword>
<dbReference type="EMBL" id="JNBY01000159">
    <property type="protein sequence ID" value="KDN80845.1"/>
    <property type="molecule type" value="Genomic_DNA"/>
</dbReference>
<reference evidence="2 3" key="1">
    <citation type="submission" date="2014-05" db="EMBL/GenBank/DDBJ databases">
        <title>Draft Genome Sequence of Kitasatospora cheerisanensis KCTC 2395.</title>
        <authorList>
            <person name="Nam D.H."/>
        </authorList>
    </citation>
    <scope>NUCLEOTIDE SEQUENCE [LARGE SCALE GENOMIC DNA]</scope>
    <source>
        <strain evidence="2 3">KCTC 2395</strain>
    </source>
</reference>
<sequence>MVGGAVLERFVGAVNAKDLAGMADCLAEEVHHEEPALGWDLHGRDEVLAVMETGLASLDSVMEVEEVILAGDRQILGYRATATVLESLRGGWPAGAVGRTFVVRGVGIARIDAAGLIGHVVFHYDLAGILAQLGVLSIAG</sequence>
<dbReference type="AlphaFoldDB" id="A0A066YSE8"/>
<dbReference type="Proteomes" id="UP000027178">
    <property type="component" value="Unassembled WGS sequence"/>
</dbReference>
<dbReference type="SUPFAM" id="SSF54427">
    <property type="entry name" value="NTF2-like"/>
    <property type="match status" value="1"/>
</dbReference>
<evidence type="ECO:0000313" key="2">
    <source>
        <dbReference type="EMBL" id="KDN80845.1"/>
    </source>
</evidence>
<name>A0A066YSE8_9ACTN</name>
<accession>A0A066YSE8</accession>
<protein>
    <recommendedName>
        <fullName evidence="1">SnoaL-like domain-containing protein</fullName>
    </recommendedName>
</protein>
<evidence type="ECO:0000259" key="1">
    <source>
        <dbReference type="Pfam" id="PF12680"/>
    </source>
</evidence>
<dbReference type="Pfam" id="PF12680">
    <property type="entry name" value="SnoaL_2"/>
    <property type="match status" value="1"/>
</dbReference>
<dbReference type="InterPro" id="IPR037401">
    <property type="entry name" value="SnoaL-like"/>
</dbReference>
<dbReference type="PATRIC" id="fig|1348663.4.peg.7090"/>
<comment type="caution">
    <text evidence="2">The sequence shown here is derived from an EMBL/GenBank/DDBJ whole genome shotgun (WGS) entry which is preliminary data.</text>
</comment>
<proteinExistence type="predicted"/>
<organism evidence="2 3">
    <name type="scientific">Kitasatospora cheerisanensis KCTC 2395</name>
    <dbReference type="NCBI Taxonomy" id="1348663"/>
    <lineage>
        <taxon>Bacteria</taxon>
        <taxon>Bacillati</taxon>
        <taxon>Actinomycetota</taxon>
        <taxon>Actinomycetes</taxon>
        <taxon>Kitasatosporales</taxon>
        <taxon>Streptomycetaceae</taxon>
        <taxon>Kitasatospora</taxon>
    </lineage>
</organism>
<gene>
    <name evidence="2" type="ORF">KCH_73350</name>
</gene>
<dbReference type="InterPro" id="IPR032710">
    <property type="entry name" value="NTF2-like_dom_sf"/>
</dbReference>
<feature type="domain" description="SnoaL-like" evidence="1">
    <location>
        <begin position="8"/>
        <end position="117"/>
    </location>
</feature>